<protein>
    <recommendedName>
        <fullName evidence="5">Periplasmic heavy metal sensor</fullName>
    </recommendedName>
</protein>
<organism evidence="3 4">
    <name type="scientific">Pacificibacter marinus</name>
    <dbReference type="NCBI Taxonomy" id="658057"/>
    <lineage>
        <taxon>Bacteria</taxon>
        <taxon>Pseudomonadati</taxon>
        <taxon>Pseudomonadota</taxon>
        <taxon>Alphaproteobacteria</taxon>
        <taxon>Rhodobacterales</taxon>
        <taxon>Roseobacteraceae</taxon>
        <taxon>Pacificibacter</taxon>
    </lineage>
</organism>
<feature type="region of interest" description="Disordered" evidence="1">
    <location>
        <begin position="1"/>
        <end position="20"/>
    </location>
</feature>
<dbReference type="RefSeq" id="WP_170842138.1">
    <property type="nucleotide sequence ID" value="NZ_FNZV01000004.1"/>
</dbReference>
<evidence type="ECO:0000256" key="1">
    <source>
        <dbReference type="SAM" id="MobiDB-lite"/>
    </source>
</evidence>
<keyword evidence="4" id="KW-1185">Reference proteome</keyword>
<evidence type="ECO:0000256" key="2">
    <source>
        <dbReference type="SAM" id="Phobius"/>
    </source>
</evidence>
<feature type="region of interest" description="Disordered" evidence="1">
    <location>
        <begin position="162"/>
        <end position="185"/>
    </location>
</feature>
<keyword evidence="2" id="KW-0812">Transmembrane</keyword>
<feature type="transmembrane region" description="Helical" evidence="2">
    <location>
        <begin position="26"/>
        <end position="47"/>
    </location>
</feature>
<evidence type="ECO:0008006" key="5">
    <source>
        <dbReference type="Google" id="ProtNLM"/>
    </source>
</evidence>
<dbReference type="Proteomes" id="UP000193307">
    <property type="component" value="Unassembled WGS sequence"/>
</dbReference>
<feature type="compositionally biased region" description="Basic and acidic residues" evidence="1">
    <location>
        <begin position="171"/>
        <end position="185"/>
    </location>
</feature>
<dbReference type="AlphaFoldDB" id="A0A1Y5SJJ6"/>
<name>A0A1Y5SJJ6_9RHOB</name>
<keyword evidence="2" id="KW-1133">Transmembrane helix</keyword>
<evidence type="ECO:0000313" key="4">
    <source>
        <dbReference type="Proteomes" id="UP000193307"/>
    </source>
</evidence>
<proteinExistence type="predicted"/>
<evidence type="ECO:0000313" key="3">
    <source>
        <dbReference type="EMBL" id="SLN42146.1"/>
    </source>
</evidence>
<dbReference type="EMBL" id="FWFW01000005">
    <property type="protein sequence ID" value="SLN42146.1"/>
    <property type="molecule type" value="Genomic_DNA"/>
</dbReference>
<dbReference type="STRING" id="658057.SAMN04488032_10486"/>
<accession>A0A1Y5SJJ6</accession>
<reference evidence="3 4" key="1">
    <citation type="submission" date="2017-03" db="EMBL/GenBank/DDBJ databases">
        <authorList>
            <person name="Afonso C.L."/>
            <person name="Miller P.J."/>
            <person name="Scott M.A."/>
            <person name="Spackman E."/>
            <person name="Goraichik I."/>
            <person name="Dimitrov K.M."/>
            <person name="Suarez D.L."/>
            <person name="Swayne D.E."/>
        </authorList>
    </citation>
    <scope>NUCLEOTIDE SEQUENCE [LARGE SCALE GENOMIC DNA]</scope>
    <source>
        <strain evidence="3 4">CECT 7971</strain>
    </source>
</reference>
<dbReference type="InterPro" id="IPR025961">
    <property type="entry name" value="Metal_resist"/>
</dbReference>
<sequence length="185" mass="20303">MSDIKTQTPQSKPDPKSSSKSRRMRWILIASLGVNLAIVGLVAGATLRGGYHDSDVRARAMQSRDFGFGPYVAALEAPERRMIGRAFIGKAGRPDKAHNAAQAKFEAILDTIKADPFDVQTLKSQMLMQLDDLAELQKIGADVITDHIAAMTPEARAAYAVRLDQALQRPPRRDKSRDDGRPPKP</sequence>
<gene>
    <name evidence="3" type="ORF">PAM7971_01991</name>
</gene>
<keyword evidence="2" id="KW-0472">Membrane</keyword>
<dbReference type="Pfam" id="PF13801">
    <property type="entry name" value="Metal_resist"/>
    <property type="match status" value="1"/>
</dbReference>